<dbReference type="InterPro" id="IPR011611">
    <property type="entry name" value="PfkB_dom"/>
</dbReference>
<evidence type="ECO:0000259" key="4">
    <source>
        <dbReference type="Pfam" id="PF00294"/>
    </source>
</evidence>
<dbReference type="Pfam" id="PF00294">
    <property type="entry name" value="PfkB"/>
    <property type="match status" value="1"/>
</dbReference>
<dbReference type="PROSITE" id="PS00584">
    <property type="entry name" value="PFKB_KINASES_2"/>
    <property type="match status" value="1"/>
</dbReference>
<keyword evidence="2" id="KW-0808">Transferase</keyword>
<accession>A0A9D2JW30</accession>
<comment type="similarity">
    <text evidence="1">Belongs to the carbohydrate kinase PfkB family.</text>
</comment>
<dbReference type="InterPro" id="IPR029056">
    <property type="entry name" value="Ribokinase-like"/>
</dbReference>
<evidence type="ECO:0000256" key="1">
    <source>
        <dbReference type="ARBA" id="ARBA00010688"/>
    </source>
</evidence>
<evidence type="ECO:0000256" key="3">
    <source>
        <dbReference type="ARBA" id="ARBA00022777"/>
    </source>
</evidence>
<sequence length="309" mass="34789">MNRKVIGIGETVLDIIFRGNQPISAVPGGSTYNACISLGRAGIETTFISVTGNDRVGRNIIDFLKENGVNADNVNIFPDSKSPLSLAFLDENNNAEYLFYKDHPHDRLEFTHPDIQPGDIVLFGSFFALNPVIRPQMAGFLEYAQRKGAILYYDVNFRSSHRDEIMKITPNLLENLEFTDIVRGSDEDFNILYKKDDPDKVYATELSFYCKKFICTRGVNPIVVRAENGFRKEYPTPQAKTVSTIGAGDNFNAGFIYGMLKQGITREDIDRGLNETQWDSLISMGQAFSAECCKDIYNYISKDFGMSLR</sequence>
<keyword evidence="3 5" id="KW-0418">Kinase</keyword>
<evidence type="ECO:0000313" key="5">
    <source>
        <dbReference type="EMBL" id="HIZ68722.1"/>
    </source>
</evidence>
<dbReference type="PANTHER" id="PTHR43085">
    <property type="entry name" value="HEXOKINASE FAMILY MEMBER"/>
    <property type="match status" value="1"/>
</dbReference>
<dbReference type="InterPro" id="IPR050306">
    <property type="entry name" value="PfkB_Carbo_kinase"/>
</dbReference>
<dbReference type="PANTHER" id="PTHR43085:SF57">
    <property type="entry name" value="CARBOHYDRATE KINASE PFKB DOMAIN-CONTAINING PROTEIN"/>
    <property type="match status" value="1"/>
</dbReference>
<gene>
    <name evidence="5" type="ORF">H9966_02385</name>
</gene>
<reference evidence="5" key="1">
    <citation type="journal article" date="2021" name="PeerJ">
        <title>Extensive microbial diversity within the chicken gut microbiome revealed by metagenomics and culture.</title>
        <authorList>
            <person name="Gilroy R."/>
            <person name="Ravi A."/>
            <person name="Getino M."/>
            <person name="Pursley I."/>
            <person name="Horton D.L."/>
            <person name="Alikhan N.F."/>
            <person name="Baker D."/>
            <person name="Gharbi K."/>
            <person name="Hall N."/>
            <person name="Watson M."/>
            <person name="Adriaenssens E.M."/>
            <person name="Foster-Nyarko E."/>
            <person name="Jarju S."/>
            <person name="Secka A."/>
            <person name="Antonio M."/>
            <person name="Oren A."/>
            <person name="Chaudhuri R.R."/>
            <person name="La Ragione R."/>
            <person name="Hildebrand F."/>
            <person name="Pallen M.J."/>
        </authorList>
    </citation>
    <scope>NUCLEOTIDE SEQUENCE</scope>
    <source>
        <strain evidence="5">ChiHecec3B27-8219</strain>
    </source>
</reference>
<organism evidence="5 6">
    <name type="scientific">Candidatus Prevotella avicola</name>
    <dbReference type="NCBI Taxonomy" id="2838738"/>
    <lineage>
        <taxon>Bacteria</taxon>
        <taxon>Pseudomonadati</taxon>
        <taxon>Bacteroidota</taxon>
        <taxon>Bacteroidia</taxon>
        <taxon>Bacteroidales</taxon>
        <taxon>Prevotellaceae</taxon>
        <taxon>Prevotella</taxon>
    </lineage>
</organism>
<name>A0A9D2JW30_9BACT</name>
<evidence type="ECO:0000313" key="6">
    <source>
        <dbReference type="Proteomes" id="UP000824055"/>
    </source>
</evidence>
<comment type="caution">
    <text evidence="5">The sequence shown here is derived from an EMBL/GenBank/DDBJ whole genome shotgun (WGS) entry which is preliminary data.</text>
</comment>
<dbReference type="InterPro" id="IPR002173">
    <property type="entry name" value="Carboh/pur_kinase_PfkB_CS"/>
</dbReference>
<dbReference type="Gene3D" id="3.40.1190.20">
    <property type="match status" value="1"/>
</dbReference>
<feature type="domain" description="Carbohydrate kinase PfkB" evidence="4">
    <location>
        <begin position="22"/>
        <end position="263"/>
    </location>
</feature>
<evidence type="ECO:0000256" key="2">
    <source>
        <dbReference type="ARBA" id="ARBA00022679"/>
    </source>
</evidence>
<dbReference type="SUPFAM" id="SSF53613">
    <property type="entry name" value="Ribokinase-like"/>
    <property type="match status" value="1"/>
</dbReference>
<dbReference type="Proteomes" id="UP000824055">
    <property type="component" value="Unassembled WGS sequence"/>
</dbReference>
<dbReference type="EMBL" id="DXBE01000021">
    <property type="protein sequence ID" value="HIZ68722.1"/>
    <property type="molecule type" value="Genomic_DNA"/>
</dbReference>
<proteinExistence type="inferred from homology"/>
<reference evidence="5" key="2">
    <citation type="submission" date="2021-04" db="EMBL/GenBank/DDBJ databases">
        <authorList>
            <person name="Gilroy R."/>
        </authorList>
    </citation>
    <scope>NUCLEOTIDE SEQUENCE</scope>
    <source>
        <strain evidence="5">ChiHecec3B27-8219</strain>
    </source>
</reference>
<protein>
    <submittedName>
        <fullName evidence="5">Carbohydrate kinase</fullName>
    </submittedName>
</protein>
<dbReference type="CDD" id="cd01167">
    <property type="entry name" value="bac_FRK"/>
    <property type="match status" value="1"/>
</dbReference>
<dbReference type="GO" id="GO:0016301">
    <property type="term" value="F:kinase activity"/>
    <property type="evidence" value="ECO:0007669"/>
    <property type="project" value="UniProtKB-KW"/>
</dbReference>
<dbReference type="AlphaFoldDB" id="A0A9D2JW30"/>